<gene>
    <name evidence="1" type="ORF">QX249_24610</name>
</gene>
<evidence type="ECO:0000313" key="1">
    <source>
        <dbReference type="EMBL" id="MDS1823827.1"/>
    </source>
</evidence>
<dbReference type="AlphaFoldDB" id="A0AAW8Q5D4"/>
<dbReference type="Proteomes" id="UP001253193">
    <property type="component" value="Unassembled WGS sequence"/>
</dbReference>
<sequence length="300" mass="34061">MKVLTKVALGGLVNRPPQNVELHLEDKHKEYLSTQFIGEADVWDSEYMHYKHGLPNIVTEWLQGFGINKSFDSDFVIASVIDLVMKFRSEGEEKFFEKNDSVYKRALHRSAKETQHSDLFKIPLRGDEVRWGEPSNLLGYAEHEDLCLYISRNAQDTSVFENPITENEGMILHVPYAEANFEEVISEFEGMSCSYDGKEAKVGEAGVITMFKMDAKGAEAKQAAYMGMLSACAMIPTTKRHPRVEVIDSNFFVYITVKSKLAFAIEVEPSDFVEGQGVPEHFESKESWVEDLTKAKKHWG</sequence>
<name>A0AAW8Q5D4_VIBPH</name>
<organism evidence="1 2">
    <name type="scientific">Vibrio parahaemolyticus</name>
    <dbReference type="NCBI Taxonomy" id="670"/>
    <lineage>
        <taxon>Bacteria</taxon>
        <taxon>Pseudomonadati</taxon>
        <taxon>Pseudomonadota</taxon>
        <taxon>Gammaproteobacteria</taxon>
        <taxon>Vibrionales</taxon>
        <taxon>Vibrionaceae</taxon>
        <taxon>Vibrio</taxon>
    </lineage>
</organism>
<dbReference type="RefSeq" id="WP_311020900.1">
    <property type="nucleotide sequence ID" value="NZ_JAUHGG010000012.1"/>
</dbReference>
<dbReference type="EMBL" id="JAUHGG010000012">
    <property type="protein sequence ID" value="MDS1823827.1"/>
    <property type="molecule type" value="Genomic_DNA"/>
</dbReference>
<comment type="caution">
    <text evidence="1">The sequence shown here is derived from an EMBL/GenBank/DDBJ whole genome shotgun (WGS) entry which is preliminary data.</text>
</comment>
<proteinExistence type="predicted"/>
<evidence type="ECO:0000313" key="2">
    <source>
        <dbReference type="Proteomes" id="UP001253193"/>
    </source>
</evidence>
<protein>
    <submittedName>
        <fullName evidence="1">Uncharacterized protein</fullName>
    </submittedName>
</protein>
<reference evidence="1" key="1">
    <citation type="submission" date="2023-06" db="EMBL/GenBank/DDBJ databases">
        <title>Genomic Diversity of Vibrio spp. and Metagenomic Analysis of Pathogens in Florida Gulf Coastal Waters Following Hurricane Ian.</title>
        <authorList>
            <person name="Brumfield K.D."/>
        </authorList>
    </citation>
    <scope>NUCLEOTIDE SEQUENCE</scope>
    <source>
        <strain evidence="1">WBS2B-138</strain>
    </source>
</reference>
<accession>A0AAW8Q5D4</accession>